<evidence type="ECO:0000256" key="1">
    <source>
        <dbReference type="SAM" id="MobiDB-lite"/>
    </source>
</evidence>
<feature type="domain" description="Fe/B12 periplasmic-binding" evidence="3">
    <location>
        <begin position="467"/>
        <end position="720"/>
    </location>
</feature>
<feature type="region of interest" description="Disordered" evidence="1">
    <location>
        <begin position="402"/>
        <end position="431"/>
    </location>
</feature>
<dbReference type="Proteomes" id="UP001379533">
    <property type="component" value="Chromosome"/>
</dbReference>
<dbReference type="PROSITE" id="PS50983">
    <property type="entry name" value="FE_B12_PBP"/>
    <property type="match status" value="1"/>
</dbReference>
<evidence type="ECO:0000256" key="2">
    <source>
        <dbReference type="SAM" id="SignalP"/>
    </source>
</evidence>
<organism evidence="4 5">
    <name type="scientific">Pendulispora brunnea</name>
    <dbReference type="NCBI Taxonomy" id="2905690"/>
    <lineage>
        <taxon>Bacteria</taxon>
        <taxon>Pseudomonadati</taxon>
        <taxon>Myxococcota</taxon>
        <taxon>Myxococcia</taxon>
        <taxon>Myxococcales</taxon>
        <taxon>Sorangiineae</taxon>
        <taxon>Pendulisporaceae</taxon>
        <taxon>Pendulispora</taxon>
    </lineage>
</organism>
<dbReference type="Gene3D" id="3.40.50.1980">
    <property type="entry name" value="Nitrogenase molybdenum iron protein domain"/>
    <property type="match status" value="2"/>
</dbReference>
<sequence length="725" mass="75660">MRALGVALGVLLAAGVAEAHAQTCTRPTDPAGYAGYAYGAAAVAHFDEARTRIWYTTEGEHRVHAASTRPDGVPDEVARAAAVTQDALDRYAGMGFRAPPPDEDTACGSNGGDGRLDVYLVHFTGADGTAVPERCVGRQCASFILAESQLGERYPTAEIGIRTVLPHEVFHTVQNAYDAQMDRFWAEGTAQWAAKTLDPTLTDLESFLPAFFREPSRSLDLPPGGASAAYLYGSAIWPVYLTETRGNDIVRTILEAEGADGSPALKATDTVLRPSSLATEFTRFAVWNTATGTRAMNAGYRDAKKYPMSSVPDFPAEGSVRRATAGLASFYYRLKVDAAKLLAFEADPTRTAATLVPLEDGIARIDRTTALSTTIPTRVEAESILVVSGVTTNKTDATFALTLSTPPPIETPPPPDPGSSSNSSSGGCSVSSHESSSSGSFALILALALFAAACGRTSSAKPTQAARIVSVGGPVTETVFLLGAGEQVVGTDTSSVHPDKANQLPRVGYQRTLGAEGVLSLTPTLVIAAEEAGPPAALEQIRGAGVRLEIIPSEPSVAAARARIEKVGQLLGRDTKQALGDFDADIGRAGALVAKATSHPKVLALYARGQNLLHVFGAHSAADSMVRLAGGINAVSGFDGSKPMAPEAMVEAAPDIILVPARGLESLGGAEGLAKVSGIAQTPAAKEKHFVAMDDLLLLGFGPRTGQAIRELARKIHPELASEPD</sequence>
<keyword evidence="5" id="KW-1185">Reference proteome</keyword>
<dbReference type="EMBL" id="CP089982">
    <property type="protein sequence ID" value="WXA92434.1"/>
    <property type="molecule type" value="Genomic_DNA"/>
</dbReference>
<dbReference type="InterPro" id="IPR002491">
    <property type="entry name" value="ABC_transptr_periplasmic_BD"/>
</dbReference>
<feature type="signal peptide" evidence="2">
    <location>
        <begin position="1"/>
        <end position="21"/>
    </location>
</feature>
<evidence type="ECO:0000313" key="5">
    <source>
        <dbReference type="Proteomes" id="UP001379533"/>
    </source>
</evidence>
<dbReference type="InterPro" id="IPR050902">
    <property type="entry name" value="ABC_Transporter_SBP"/>
</dbReference>
<feature type="compositionally biased region" description="Pro residues" evidence="1">
    <location>
        <begin position="405"/>
        <end position="417"/>
    </location>
</feature>
<keyword evidence="2" id="KW-0732">Signal</keyword>
<dbReference type="RefSeq" id="WP_394843038.1">
    <property type="nucleotide sequence ID" value="NZ_CP089982.1"/>
</dbReference>
<dbReference type="Pfam" id="PF01497">
    <property type="entry name" value="Peripla_BP_2"/>
    <property type="match status" value="1"/>
</dbReference>
<dbReference type="PANTHER" id="PTHR30535:SF4">
    <property type="entry name" value="HEMIN-BINDING PERIPLASMIC PROTEIN HMUT"/>
    <property type="match status" value="1"/>
</dbReference>
<evidence type="ECO:0000313" key="4">
    <source>
        <dbReference type="EMBL" id="WXA92434.1"/>
    </source>
</evidence>
<proteinExistence type="predicted"/>
<protein>
    <submittedName>
        <fullName evidence="4">ABC transporter substrate-binding protein</fullName>
    </submittedName>
</protein>
<feature type="chain" id="PRO_5046842722" evidence="2">
    <location>
        <begin position="22"/>
        <end position="725"/>
    </location>
</feature>
<dbReference type="PANTHER" id="PTHR30535">
    <property type="entry name" value="VITAMIN B12-BINDING PROTEIN"/>
    <property type="match status" value="1"/>
</dbReference>
<evidence type="ECO:0000259" key="3">
    <source>
        <dbReference type="PROSITE" id="PS50983"/>
    </source>
</evidence>
<accession>A0ABZ2K2X3</accession>
<name>A0ABZ2K2X3_9BACT</name>
<dbReference type="NCBIfam" id="NF045524">
    <property type="entry name" value="MXAN_6640_HExxH"/>
    <property type="match status" value="1"/>
</dbReference>
<reference evidence="4 5" key="1">
    <citation type="submission" date="2021-12" db="EMBL/GenBank/DDBJ databases">
        <title>Discovery of the Pendulisporaceae a myxobacterial family with distinct sporulation behavior and unique specialized metabolism.</title>
        <authorList>
            <person name="Garcia R."/>
            <person name="Popoff A."/>
            <person name="Bader C.D."/>
            <person name="Loehr J."/>
            <person name="Walesch S."/>
            <person name="Walt C."/>
            <person name="Boldt J."/>
            <person name="Bunk B."/>
            <person name="Haeckl F.J.F.P.J."/>
            <person name="Gunesch A.P."/>
            <person name="Birkelbach J."/>
            <person name="Nuebel U."/>
            <person name="Pietschmann T."/>
            <person name="Bach T."/>
            <person name="Mueller R."/>
        </authorList>
    </citation>
    <scope>NUCLEOTIDE SEQUENCE [LARGE SCALE GENOMIC DNA]</scope>
    <source>
        <strain evidence="4 5">MSr12523</strain>
    </source>
</reference>
<dbReference type="SUPFAM" id="SSF53807">
    <property type="entry name" value="Helical backbone' metal receptor"/>
    <property type="match status" value="1"/>
</dbReference>
<feature type="compositionally biased region" description="Low complexity" evidence="1">
    <location>
        <begin position="418"/>
        <end position="431"/>
    </location>
</feature>
<gene>
    <name evidence="4" type="ORF">LZC95_39040</name>
</gene>